<proteinExistence type="predicted"/>
<dbReference type="InterPro" id="IPR029058">
    <property type="entry name" value="AB_hydrolase_fold"/>
</dbReference>
<dbReference type="PROSITE" id="PS51257">
    <property type="entry name" value="PROKAR_LIPOPROTEIN"/>
    <property type="match status" value="1"/>
</dbReference>
<sequence length="964" mass="101262">MKKLLLVGAMALGGASCAPDIKQDEPANFVIAQFDPAAETPVVPTPNDLAINQDTGLVNAPINPSASAAEQEFTRDYLNTLNGFPTSAPATAKLVDLDPATINENTVLFIDLLKGTAIAKPEVTPKARVYNEETDTLAVLAPDTGWSKGGQYAIALIGGESGLKGKNGKPVVGSAVWAFVTSEEPLVTCEDLTAPDCRATTGIIPSDEEDPAARIADQTASALQLERLRRSYKDVLDGIANTRGVARKDIVLMWTFTIMNQPELTFDPAKSVIPFPNDILRRPSGNTATLDFPELPADASELQKQLFAGLETLDGFSTTAPIVSENGAATGAIDVGSKLDPNTLGFTETDPTKKNVNFVKLTPGGTAPNVTVCFNCTGTATSGPQQLQFVPLVPLDEKSQYAVYMTTALKDERGRQVAPAGAFALARLANPLVADGKSTVSALTDEQALGLEPLRAGLKPLIDGLVAQGLPRSKIALAWAFTTQSTVSTLQTLHAIPSVLPAQAMPDSPTYLVEITTNFKAAMQARGLPTGNLGKIFEGQIIVPFALTNTGGTLNPDATKFRFDRIPFLLALPAATLPQGSPGYPVTIFSHGLTGNRNNALAIINGLAGAGQATVAIDTVFHGERTSCVGLSAAAGQKENNGTLIDTPDKACANAATQRCETSPTSPSFGRCVATEDTFRASCGEDVRGPIPGDVYCGQQGQGRCMADAKCEGGSFKLNPDTNAPYISGWNLLNLTNLFATRDNFRQHTIDHAQLTRVLAGSGIDAALADKSAGPIDGDKINYLGQSLGSIVGPLFTSVSPSVKNAVFNVPGGDLTGVLMTSGAFATQRNGFLAALAANRINVGTPEFDQFLGLAKMILDPADPLNYAYQVENGTVPASRQALFHYITDDEVLPNTGTQLLIRAANERAADKKDVSVLQVSSATPPVEMGKVNRHGFLLNFVDPAVTAEAQTKAITFLSTGALP</sequence>
<reference evidence="1 2" key="1">
    <citation type="submission" date="2023-12" db="EMBL/GenBank/DDBJ databases">
        <title>the genome sequence of Hyalangium sp. s54d21.</title>
        <authorList>
            <person name="Zhang X."/>
        </authorList>
    </citation>
    <scope>NUCLEOTIDE SEQUENCE [LARGE SCALE GENOMIC DNA]</scope>
    <source>
        <strain evidence="2">s54d21</strain>
    </source>
</reference>
<evidence type="ECO:0008006" key="3">
    <source>
        <dbReference type="Google" id="ProtNLM"/>
    </source>
</evidence>
<gene>
    <name evidence="1" type="ORF">SYV04_26975</name>
</gene>
<comment type="caution">
    <text evidence="1">The sequence shown here is derived from an EMBL/GenBank/DDBJ whole genome shotgun (WGS) entry which is preliminary data.</text>
</comment>
<dbReference type="Gene3D" id="3.40.50.1820">
    <property type="entry name" value="alpha/beta hydrolase"/>
    <property type="match status" value="2"/>
</dbReference>
<keyword evidence="2" id="KW-1185">Reference proteome</keyword>
<accession>A0ABU5HB94</accession>
<dbReference type="Proteomes" id="UP001291309">
    <property type="component" value="Unassembled WGS sequence"/>
</dbReference>
<dbReference type="SUPFAM" id="SSF53474">
    <property type="entry name" value="alpha/beta-Hydrolases"/>
    <property type="match status" value="1"/>
</dbReference>
<protein>
    <recommendedName>
        <fullName evidence="3">Lipase</fullName>
    </recommendedName>
</protein>
<organism evidence="1 2">
    <name type="scientific">Hyalangium rubrum</name>
    <dbReference type="NCBI Taxonomy" id="3103134"/>
    <lineage>
        <taxon>Bacteria</taxon>
        <taxon>Pseudomonadati</taxon>
        <taxon>Myxococcota</taxon>
        <taxon>Myxococcia</taxon>
        <taxon>Myxococcales</taxon>
        <taxon>Cystobacterineae</taxon>
        <taxon>Archangiaceae</taxon>
        <taxon>Hyalangium</taxon>
    </lineage>
</organism>
<dbReference type="RefSeq" id="WP_321548791.1">
    <property type="nucleotide sequence ID" value="NZ_JAXIVS010000010.1"/>
</dbReference>
<evidence type="ECO:0000313" key="2">
    <source>
        <dbReference type="Proteomes" id="UP001291309"/>
    </source>
</evidence>
<dbReference type="EMBL" id="JAXIVS010000010">
    <property type="protein sequence ID" value="MDY7230067.1"/>
    <property type="molecule type" value="Genomic_DNA"/>
</dbReference>
<evidence type="ECO:0000313" key="1">
    <source>
        <dbReference type="EMBL" id="MDY7230067.1"/>
    </source>
</evidence>
<name>A0ABU5HB94_9BACT</name>